<dbReference type="InterPro" id="IPR012872">
    <property type="entry name" value="DUF1670"/>
</dbReference>
<sequence>MAYLLNVSTGTVSKQAKEYMQRTGEILPTRGIIHDIGRAVTHKRIILNLYKKGYQTPDIARMTNHTQEACDRYIKAYKKVEKLSKTMKSEEIAQILGMGKSLVEEYIRILNEEE</sequence>
<dbReference type="Pfam" id="PF07900">
    <property type="entry name" value="DUF1670"/>
    <property type="match status" value="1"/>
</dbReference>
<evidence type="ECO:0000313" key="1">
    <source>
        <dbReference type="EMBL" id="AAM04802.1"/>
    </source>
</evidence>
<dbReference type="PhylomeDB" id="Q8TQZ9"/>
<accession>Q8TQZ9</accession>
<keyword evidence="2" id="KW-1185">Reference proteome</keyword>
<proteinExistence type="predicted"/>
<dbReference type="AlphaFoldDB" id="Q8TQZ9"/>
<organism evidence="1 2">
    <name type="scientific">Methanosarcina acetivorans (strain ATCC 35395 / DSM 2834 / JCM 12185 / C2A)</name>
    <dbReference type="NCBI Taxonomy" id="188937"/>
    <lineage>
        <taxon>Archaea</taxon>
        <taxon>Methanobacteriati</taxon>
        <taxon>Methanobacteriota</taxon>
        <taxon>Stenosarchaea group</taxon>
        <taxon>Methanomicrobia</taxon>
        <taxon>Methanosarcinales</taxon>
        <taxon>Methanosarcinaceae</taxon>
        <taxon>Methanosarcina</taxon>
    </lineage>
</organism>
<dbReference type="STRING" id="188937.MA_1386"/>
<dbReference type="InParanoid" id="Q8TQZ9"/>
<protein>
    <recommendedName>
        <fullName evidence="3">DUF1670 domain-containing protein</fullName>
    </recommendedName>
</protein>
<name>Q8TQZ9_METAC</name>
<dbReference type="HOGENOM" id="CLU_2115457_0_0_2"/>
<dbReference type="EnsemblBacteria" id="AAM04802">
    <property type="protein sequence ID" value="AAM04802"/>
    <property type="gene ID" value="MA_1386"/>
</dbReference>
<evidence type="ECO:0008006" key="3">
    <source>
        <dbReference type="Google" id="ProtNLM"/>
    </source>
</evidence>
<dbReference type="Proteomes" id="UP000002487">
    <property type="component" value="Chromosome"/>
</dbReference>
<gene>
    <name evidence="1" type="ordered locus">MA_1386</name>
</gene>
<dbReference type="KEGG" id="mac:MA_1386"/>
<reference evidence="1 2" key="1">
    <citation type="journal article" date="2002" name="Genome Res.">
        <title>The genome of Methanosarcina acetivorans reveals extensive metabolic and physiological diversity.</title>
        <authorList>
            <person name="Galagan J.E."/>
            <person name="Nusbaum C."/>
            <person name="Roy A."/>
            <person name="Endrizzi M.G."/>
            <person name="Macdonald P."/>
            <person name="FitzHugh W."/>
            <person name="Calvo S."/>
            <person name="Engels R."/>
            <person name="Smirnov S."/>
            <person name="Atnoor D."/>
            <person name="Brown A."/>
            <person name="Allen N."/>
            <person name="Naylor J."/>
            <person name="Stange-Thomann N."/>
            <person name="DeArellano K."/>
            <person name="Johnson R."/>
            <person name="Linton L."/>
            <person name="McEwan P."/>
            <person name="McKernan K."/>
            <person name="Talamas J."/>
            <person name="Tirrell A."/>
            <person name="Ye W."/>
            <person name="Zimmer A."/>
            <person name="Barber R.D."/>
            <person name="Cann I."/>
            <person name="Graham D.E."/>
            <person name="Grahame D.A."/>
            <person name="Guss A."/>
            <person name="Hedderich R."/>
            <person name="Ingram-Smith C."/>
            <person name="Kuettner C.H."/>
            <person name="Krzycki J.A."/>
            <person name="Leigh J.A."/>
            <person name="Li W."/>
            <person name="Liu J."/>
            <person name="Mukhopadhyay B."/>
            <person name="Reeve J.N."/>
            <person name="Smith K."/>
            <person name="Springer T.A."/>
            <person name="Umayam L.A."/>
            <person name="White O."/>
            <person name="White R.H."/>
            <person name="de Macario E.C."/>
            <person name="Ferry J.G."/>
            <person name="Jarrell K.F."/>
            <person name="Jing H."/>
            <person name="Macario A.J.L."/>
            <person name="Paulsen I."/>
            <person name="Pritchett M."/>
            <person name="Sowers K.R."/>
            <person name="Swanson R.V."/>
            <person name="Zinder S.H."/>
            <person name="Lander E."/>
            <person name="Metcalf W.W."/>
            <person name="Birren B."/>
        </authorList>
    </citation>
    <scope>NUCLEOTIDE SEQUENCE [LARGE SCALE GENOMIC DNA]</scope>
    <source>
        <strain evidence="2">ATCC 35395 / DSM 2834 / JCM 12185 / C2A</strain>
    </source>
</reference>
<evidence type="ECO:0000313" key="2">
    <source>
        <dbReference type="Proteomes" id="UP000002487"/>
    </source>
</evidence>
<dbReference type="EMBL" id="AE010299">
    <property type="protein sequence ID" value="AAM04802.1"/>
    <property type="molecule type" value="Genomic_DNA"/>
</dbReference>